<name>X1G5B3_9ZZZZ</name>
<gene>
    <name evidence="2" type="ORF">S03H2_15909</name>
</gene>
<reference evidence="2" key="1">
    <citation type="journal article" date="2014" name="Front. Microbiol.">
        <title>High frequency of phylogenetically diverse reductive dehalogenase-homologous genes in deep subseafloor sedimentary metagenomes.</title>
        <authorList>
            <person name="Kawai M."/>
            <person name="Futagami T."/>
            <person name="Toyoda A."/>
            <person name="Takaki Y."/>
            <person name="Nishi S."/>
            <person name="Hori S."/>
            <person name="Arai W."/>
            <person name="Tsubouchi T."/>
            <person name="Morono Y."/>
            <person name="Uchiyama I."/>
            <person name="Ito T."/>
            <person name="Fujiyama A."/>
            <person name="Inagaki F."/>
            <person name="Takami H."/>
        </authorList>
    </citation>
    <scope>NUCLEOTIDE SEQUENCE</scope>
    <source>
        <strain evidence="2">Expedition CK06-06</strain>
    </source>
</reference>
<feature type="non-terminal residue" evidence="2">
    <location>
        <position position="1"/>
    </location>
</feature>
<accession>X1G5B3</accession>
<protein>
    <recommendedName>
        <fullName evidence="1">Novel STAND NTPase 3 domain-containing protein</fullName>
    </recommendedName>
</protein>
<feature type="domain" description="Novel STAND NTPase 3" evidence="1">
    <location>
        <begin position="10"/>
        <end position="49"/>
    </location>
</feature>
<dbReference type="InterPro" id="IPR027417">
    <property type="entry name" value="P-loop_NTPase"/>
</dbReference>
<dbReference type="Gene3D" id="3.40.50.300">
    <property type="entry name" value="P-loop containing nucleotide triphosphate hydrolases"/>
    <property type="match status" value="1"/>
</dbReference>
<dbReference type="EMBL" id="BARU01008097">
    <property type="protein sequence ID" value="GAH36754.1"/>
    <property type="molecule type" value="Genomic_DNA"/>
</dbReference>
<dbReference type="Pfam" id="PF20720">
    <property type="entry name" value="nSTAND3"/>
    <property type="match status" value="1"/>
</dbReference>
<dbReference type="AlphaFoldDB" id="X1G5B3"/>
<dbReference type="SUPFAM" id="SSF52540">
    <property type="entry name" value="P-loop containing nucleoside triphosphate hydrolases"/>
    <property type="match status" value="1"/>
</dbReference>
<sequence>LPWLKKAIGSVLIKGGIYLLAGEPGIGKTTLSLQILGDLSKQGIKVLYIPFILNLVIKLI</sequence>
<organism evidence="2">
    <name type="scientific">marine sediment metagenome</name>
    <dbReference type="NCBI Taxonomy" id="412755"/>
    <lineage>
        <taxon>unclassified sequences</taxon>
        <taxon>metagenomes</taxon>
        <taxon>ecological metagenomes</taxon>
    </lineage>
</organism>
<evidence type="ECO:0000313" key="2">
    <source>
        <dbReference type="EMBL" id="GAH36754.1"/>
    </source>
</evidence>
<evidence type="ECO:0000259" key="1">
    <source>
        <dbReference type="Pfam" id="PF20720"/>
    </source>
</evidence>
<comment type="caution">
    <text evidence="2">The sequence shown here is derived from an EMBL/GenBank/DDBJ whole genome shotgun (WGS) entry which is preliminary data.</text>
</comment>
<proteinExistence type="predicted"/>
<dbReference type="InterPro" id="IPR049050">
    <property type="entry name" value="nSTAND3"/>
</dbReference>